<reference evidence="4" key="1">
    <citation type="submission" date="2015-02" db="EMBL/GenBank/DDBJ databases">
        <authorList>
            <person name="Chooi Y.-H."/>
        </authorList>
    </citation>
    <scope>NUCLEOTIDE SEQUENCE [LARGE SCALE GENOMIC DNA]</scope>
    <source>
        <strain evidence="4">LAMA 915</strain>
    </source>
</reference>
<evidence type="ECO:0000313" key="5">
    <source>
        <dbReference type="Proteomes" id="UP000037446"/>
    </source>
</evidence>
<dbReference type="GO" id="GO:0016616">
    <property type="term" value="F:oxidoreductase activity, acting on the CH-OH group of donors, NAD or NADP as acceptor"/>
    <property type="evidence" value="ECO:0007669"/>
    <property type="project" value="TreeGrafter"/>
</dbReference>
<dbReference type="AlphaFoldDB" id="A0A0L1KHH0"/>
<dbReference type="EC" id="5.1.3.2" evidence="4"/>
<dbReference type="InterPro" id="IPR050425">
    <property type="entry name" value="NAD(P)_dehydrat-like"/>
</dbReference>
<organism evidence="4 5">
    <name type="scientific">Qipengyuania citrea LAMA 915</name>
    <dbReference type="NCBI Taxonomy" id="1306953"/>
    <lineage>
        <taxon>Bacteria</taxon>
        <taxon>Pseudomonadati</taxon>
        <taxon>Pseudomonadota</taxon>
        <taxon>Alphaproteobacteria</taxon>
        <taxon>Sphingomonadales</taxon>
        <taxon>Erythrobacteraceae</taxon>
        <taxon>Qipengyuania</taxon>
    </lineage>
</organism>
<evidence type="ECO:0000256" key="1">
    <source>
        <dbReference type="ARBA" id="ARBA00023002"/>
    </source>
</evidence>
<comment type="similarity">
    <text evidence="2">Belongs to the NAD(P)-dependent epimerase/dehydratase family. Dihydroflavonol-4-reductase subfamily.</text>
</comment>
<keyword evidence="4" id="KW-0413">Isomerase</keyword>
<dbReference type="Proteomes" id="UP000037446">
    <property type="component" value="Unassembled WGS sequence"/>
</dbReference>
<dbReference type="PATRIC" id="fig|1306953.7.peg.1968"/>
<dbReference type="Gene3D" id="3.40.50.720">
    <property type="entry name" value="NAD(P)-binding Rossmann-like Domain"/>
    <property type="match status" value="1"/>
</dbReference>
<dbReference type="STRING" id="1306953.J121_1914"/>
<evidence type="ECO:0000256" key="2">
    <source>
        <dbReference type="ARBA" id="ARBA00023445"/>
    </source>
</evidence>
<dbReference type="Pfam" id="PF01370">
    <property type="entry name" value="Epimerase"/>
    <property type="match status" value="1"/>
</dbReference>
<keyword evidence="1" id="KW-0560">Oxidoreductase</keyword>
<dbReference type="EMBL" id="JYNE01000013">
    <property type="protein sequence ID" value="KNH03326.1"/>
    <property type="molecule type" value="Genomic_DNA"/>
</dbReference>
<evidence type="ECO:0000313" key="4">
    <source>
        <dbReference type="EMBL" id="KNH03326.1"/>
    </source>
</evidence>
<sequence>MAMTILVTGGTGYIGGEVIEQLLARGHSVHTTVRDAAKSEPRLRARWSDAGERLKVFQADLLDDAGWAEANAGCDAVAHVASPFPLATPRDKDELVVPAREGTLRALDFAHRAGITRFVQTSSAAAIAYGQPDKDHFTHLDWTDLTAGVPPYIESKTVAERAARDWVAMHAPGMAFCSINPVAVFGPVHDDDLSTSVAMVKKIIDGSIPLLPDMGICVTDVRDVAEAHVRALEAPAQQVRGERFPTSQKFLWLREMAAIIRQRVPEHAGRVPRRGMPNWLVHMLAPFMDEMKQVRGELGNVRDVSGRHTEEVLGFTFIAAEQTLEDTVRSLAAKGIVTH</sequence>
<proteinExistence type="inferred from homology"/>
<dbReference type="PANTHER" id="PTHR10366:SF564">
    <property type="entry name" value="STEROL-4-ALPHA-CARBOXYLATE 3-DEHYDROGENASE, DECARBOXYLATING"/>
    <property type="match status" value="1"/>
</dbReference>
<feature type="domain" description="NAD-dependent epimerase/dehydratase" evidence="3">
    <location>
        <begin position="5"/>
        <end position="244"/>
    </location>
</feature>
<accession>A0A0L1KHH0</accession>
<evidence type="ECO:0000259" key="3">
    <source>
        <dbReference type="Pfam" id="PF01370"/>
    </source>
</evidence>
<dbReference type="PANTHER" id="PTHR10366">
    <property type="entry name" value="NAD DEPENDENT EPIMERASE/DEHYDRATASE"/>
    <property type="match status" value="1"/>
</dbReference>
<dbReference type="SUPFAM" id="SSF51735">
    <property type="entry name" value="NAD(P)-binding Rossmann-fold domains"/>
    <property type="match status" value="1"/>
</dbReference>
<dbReference type="GO" id="GO:0003978">
    <property type="term" value="F:UDP-glucose 4-epimerase activity"/>
    <property type="evidence" value="ECO:0007669"/>
    <property type="project" value="UniProtKB-EC"/>
</dbReference>
<dbReference type="RefSeq" id="WP_050599251.1">
    <property type="nucleotide sequence ID" value="NZ_JYNE01000013.1"/>
</dbReference>
<protein>
    <submittedName>
        <fullName evidence="4">UDP-glucose 4-epimerase</fullName>
        <ecNumber evidence="4">5.1.3.2</ecNumber>
    </submittedName>
</protein>
<comment type="caution">
    <text evidence="4">The sequence shown here is derived from an EMBL/GenBank/DDBJ whole genome shotgun (WGS) entry which is preliminary data.</text>
</comment>
<dbReference type="InterPro" id="IPR036291">
    <property type="entry name" value="NAD(P)-bd_dom_sf"/>
</dbReference>
<gene>
    <name evidence="4" type="ORF">J121_1914</name>
</gene>
<dbReference type="InterPro" id="IPR001509">
    <property type="entry name" value="Epimerase_deHydtase"/>
</dbReference>
<name>A0A0L1KHH0_9SPHN</name>